<name>A0AAF0CRN6_9BACT</name>
<dbReference type="KEGG" id="slom:PXH66_08225"/>
<feature type="coiled-coil region" evidence="1">
    <location>
        <begin position="9"/>
        <end position="64"/>
    </location>
</feature>
<accession>A0AAF0CRN6</accession>
<keyword evidence="3" id="KW-1185">Reference proteome</keyword>
<evidence type="ECO:0000313" key="3">
    <source>
        <dbReference type="Proteomes" id="UP001218638"/>
    </source>
</evidence>
<dbReference type="AlphaFoldDB" id="A0AAF0CRN6"/>
<dbReference type="Proteomes" id="UP001218638">
    <property type="component" value="Chromosome"/>
</dbReference>
<evidence type="ECO:0000256" key="1">
    <source>
        <dbReference type="SAM" id="Coils"/>
    </source>
</evidence>
<evidence type="ECO:0000313" key="2">
    <source>
        <dbReference type="EMBL" id="WED66834.1"/>
    </source>
</evidence>
<keyword evidence="1" id="KW-0175">Coiled coil</keyword>
<protein>
    <submittedName>
        <fullName evidence="2">Uncharacterized protein</fullName>
    </submittedName>
</protein>
<gene>
    <name evidence="2" type="ORF">PXH66_08225</name>
</gene>
<organism evidence="2 3">
    <name type="scientific">Synoicihabitans lomoniglobus</name>
    <dbReference type="NCBI Taxonomy" id="2909285"/>
    <lineage>
        <taxon>Bacteria</taxon>
        <taxon>Pseudomonadati</taxon>
        <taxon>Verrucomicrobiota</taxon>
        <taxon>Opitutia</taxon>
        <taxon>Opitutales</taxon>
        <taxon>Opitutaceae</taxon>
        <taxon>Synoicihabitans</taxon>
    </lineage>
</organism>
<sequence length="99" mass="11136">MTSREKALEARLRRKLTELADQIADAEVKALLPPATCTQVKLYVQCQQDRIKALEHEVTCYTAELDYLLERTKPSDQLELLTLNQANGTHGKTPEPATV</sequence>
<proteinExistence type="predicted"/>
<reference evidence="2" key="1">
    <citation type="submission" date="2023-03" db="EMBL/GenBank/DDBJ databases">
        <title>Lomoglobus Profundus gen. nov., sp. nov., a novel member of the phylum Verrucomicrobia, isolated from deep-marine sediment of South China Sea.</title>
        <authorList>
            <person name="Ahmad T."/>
            <person name="Ishaq S.E."/>
            <person name="Wang F."/>
        </authorList>
    </citation>
    <scope>NUCLEOTIDE SEQUENCE</scope>
    <source>
        <strain evidence="2">LMO-M01</strain>
    </source>
</reference>
<dbReference type="EMBL" id="CP119075">
    <property type="protein sequence ID" value="WED66834.1"/>
    <property type="molecule type" value="Genomic_DNA"/>
</dbReference>
<dbReference type="RefSeq" id="WP_330932317.1">
    <property type="nucleotide sequence ID" value="NZ_CP119075.1"/>
</dbReference>